<dbReference type="Proteomes" id="UP001530315">
    <property type="component" value="Unassembled WGS sequence"/>
</dbReference>
<protein>
    <submittedName>
        <fullName evidence="2">Uncharacterized protein</fullName>
    </submittedName>
</protein>
<organism evidence="2 3">
    <name type="scientific">Stephanodiscus triporus</name>
    <dbReference type="NCBI Taxonomy" id="2934178"/>
    <lineage>
        <taxon>Eukaryota</taxon>
        <taxon>Sar</taxon>
        <taxon>Stramenopiles</taxon>
        <taxon>Ochrophyta</taxon>
        <taxon>Bacillariophyta</taxon>
        <taxon>Coscinodiscophyceae</taxon>
        <taxon>Thalassiosirophycidae</taxon>
        <taxon>Stephanodiscales</taxon>
        <taxon>Stephanodiscaceae</taxon>
        <taxon>Stephanodiscus</taxon>
    </lineage>
</organism>
<dbReference type="EMBL" id="JALLAZ020000080">
    <property type="protein sequence ID" value="KAL3804544.1"/>
    <property type="molecule type" value="Genomic_DNA"/>
</dbReference>
<reference evidence="2 3" key="1">
    <citation type="submission" date="2024-10" db="EMBL/GenBank/DDBJ databases">
        <title>Updated reference genomes for cyclostephanoid diatoms.</title>
        <authorList>
            <person name="Roberts W.R."/>
            <person name="Alverson A.J."/>
        </authorList>
    </citation>
    <scope>NUCLEOTIDE SEQUENCE [LARGE SCALE GENOMIC DNA]</scope>
    <source>
        <strain evidence="2 3">AJA276-08</strain>
    </source>
</reference>
<feature type="compositionally biased region" description="Basic and acidic residues" evidence="1">
    <location>
        <begin position="137"/>
        <end position="151"/>
    </location>
</feature>
<sequence length="151" mass="15996">MTDTTLHELCKGYGALLAQSKTPHDVAGKRGGRQGAAVASPRGRGVQEQLRQPAAAPRGRDDAGLGVVKLLVDTYPDAIRLQNDNRMTPLDLATGGGGGGGDGGGTTPRESQSDAVLAMLEGRPLPPELSLRQKAKRYMERADDLERKPRD</sequence>
<evidence type="ECO:0000313" key="3">
    <source>
        <dbReference type="Proteomes" id="UP001530315"/>
    </source>
</evidence>
<evidence type="ECO:0000313" key="2">
    <source>
        <dbReference type="EMBL" id="KAL3804544.1"/>
    </source>
</evidence>
<dbReference type="AlphaFoldDB" id="A0ABD3QWG6"/>
<feature type="region of interest" description="Disordered" evidence="1">
    <location>
        <begin position="84"/>
        <end position="151"/>
    </location>
</feature>
<proteinExistence type="predicted"/>
<feature type="compositionally biased region" description="Gly residues" evidence="1">
    <location>
        <begin position="94"/>
        <end position="106"/>
    </location>
</feature>
<feature type="region of interest" description="Disordered" evidence="1">
    <location>
        <begin position="21"/>
        <end position="63"/>
    </location>
</feature>
<evidence type="ECO:0000256" key="1">
    <source>
        <dbReference type="SAM" id="MobiDB-lite"/>
    </source>
</evidence>
<gene>
    <name evidence="2" type="ORF">ACHAW5_003223</name>
</gene>
<keyword evidence="3" id="KW-1185">Reference proteome</keyword>
<accession>A0ABD3QWG6</accession>
<comment type="caution">
    <text evidence="2">The sequence shown here is derived from an EMBL/GenBank/DDBJ whole genome shotgun (WGS) entry which is preliminary data.</text>
</comment>
<name>A0ABD3QWG6_9STRA</name>